<dbReference type="RefSeq" id="WP_150442734.1">
    <property type="nucleotide sequence ID" value="NZ_VYKL01000058.1"/>
</dbReference>
<evidence type="ECO:0000313" key="8">
    <source>
        <dbReference type="EMBL" id="KAA9012846.1"/>
    </source>
</evidence>
<dbReference type="AlphaFoldDB" id="A0A5J5GX15"/>
<evidence type="ECO:0000256" key="1">
    <source>
        <dbReference type="ARBA" id="ARBA00001974"/>
    </source>
</evidence>
<sequence length="578" mass="63438">MGKENVFDYIVIGAGTAGGVIAKELTDKKSTSVLVLEAGTNMPNPSASFETANAAANDNRLSFRALSNIEDALGRPLLLWSGRVIGGSSEHNFMYAVRGSRNLYNEWADLVGDQWSYEKVRTLFKKNETYTGNTQSPKERGTDGPIFVRQQMIPSSGGIIRTLAEAASEVLDIPIVKDYNTGVRDCTFLKSQFLQQPLKEGFARSSTRSGYLNENIVTQGNEFNPDEFGVGGRDLTIFAKSTVNRILFEEKKGVQVAVGVEYVKNGVTERAYARKGVIISAGIFSSVILQRSGIGRTSDLANAGISTLVESPQVGHNFQTHYSVAMGVEVETSRLLEVLAADPDQPIAMGAFKKEEGPGRRLQLIGAPGPFFVPNADILSNNWQFNPENKTNVMSFGIIDLNPSSRGTILATHSNPEAYPSIQFNPLENSADLNYIVDKYIEMYNIIVQAREDDPKGVYKVVYPSEDIFQCTDEDLKRSRLEQFARASYNNFAHFGGQCKMGTSIQDGVVDGCLNVFGTKNLKVADLSIAPILPDGNTSTAAQMIGLNAARFLKQETPYVIEKKELKEYSDEIESQEE</sequence>
<dbReference type="InterPro" id="IPR012132">
    <property type="entry name" value="GMC_OxRdtase"/>
</dbReference>
<dbReference type="Gene3D" id="3.50.50.60">
    <property type="entry name" value="FAD/NAD(P)-binding domain"/>
    <property type="match status" value="1"/>
</dbReference>
<dbReference type="EMBL" id="VYKL01000058">
    <property type="protein sequence ID" value="KAA9012846.1"/>
    <property type="molecule type" value="Genomic_DNA"/>
</dbReference>
<proteinExistence type="inferred from homology"/>
<evidence type="ECO:0000259" key="7">
    <source>
        <dbReference type="Pfam" id="PF05199"/>
    </source>
</evidence>
<feature type="domain" description="Glucose-methanol-choline oxidoreductase N-terminal" evidence="6">
    <location>
        <begin position="7"/>
        <end position="322"/>
    </location>
</feature>
<dbReference type="PIRSF" id="PIRSF000137">
    <property type="entry name" value="Alcohol_oxidase"/>
    <property type="match status" value="1"/>
</dbReference>
<dbReference type="GO" id="GO:0016614">
    <property type="term" value="F:oxidoreductase activity, acting on CH-OH group of donors"/>
    <property type="evidence" value="ECO:0007669"/>
    <property type="project" value="InterPro"/>
</dbReference>
<feature type="domain" description="Glucose-methanol-choline oxidoreductase C-terminal" evidence="7">
    <location>
        <begin position="403"/>
        <end position="546"/>
    </location>
</feature>
<dbReference type="InterPro" id="IPR007867">
    <property type="entry name" value="GMC_OxRtase_C"/>
</dbReference>
<reference evidence="8 9" key="1">
    <citation type="submission" date="2019-09" db="EMBL/GenBank/DDBJ databases">
        <title>Whole genome sequences of isolates from the Mars Exploration Rovers.</title>
        <authorList>
            <person name="Seuylemezian A."/>
            <person name="Vaishampayan P."/>
        </authorList>
    </citation>
    <scope>NUCLEOTIDE SEQUENCE [LARGE SCALE GENOMIC DNA]</scope>
    <source>
        <strain evidence="8 9">MER_TA_151</strain>
    </source>
</reference>
<dbReference type="Proteomes" id="UP000326671">
    <property type="component" value="Unassembled WGS sequence"/>
</dbReference>
<keyword evidence="4 5" id="KW-0274">FAD</keyword>
<evidence type="ECO:0000259" key="6">
    <source>
        <dbReference type="Pfam" id="PF00732"/>
    </source>
</evidence>
<keyword evidence="9" id="KW-1185">Reference proteome</keyword>
<evidence type="ECO:0000256" key="2">
    <source>
        <dbReference type="ARBA" id="ARBA00010790"/>
    </source>
</evidence>
<feature type="binding site" evidence="5">
    <location>
        <position position="84"/>
    </location>
    <ligand>
        <name>FAD</name>
        <dbReference type="ChEBI" id="CHEBI:57692"/>
    </ligand>
</feature>
<evidence type="ECO:0000313" key="9">
    <source>
        <dbReference type="Proteomes" id="UP000326671"/>
    </source>
</evidence>
<protein>
    <submittedName>
        <fullName evidence="8">GMC family oxidoreductase</fullName>
    </submittedName>
</protein>
<dbReference type="InterPro" id="IPR000172">
    <property type="entry name" value="GMC_OxRdtase_N"/>
</dbReference>
<dbReference type="Pfam" id="PF00732">
    <property type="entry name" value="GMC_oxred_N"/>
    <property type="match status" value="1"/>
</dbReference>
<evidence type="ECO:0000256" key="3">
    <source>
        <dbReference type="ARBA" id="ARBA00022630"/>
    </source>
</evidence>
<feature type="binding site" evidence="5">
    <location>
        <position position="243"/>
    </location>
    <ligand>
        <name>FAD</name>
        <dbReference type="ChEBI" id="CHEBI:57692"/>
    </ligand>
</feature>
<comment type="similarity">
    <text evidence="2">Belongs to the GMC oxidoreductase family.</text>
</comment>
<evidence type="ECO:0000256" key="5">
    <source>
        <dbReference type="PIRSR" id="PIRSR000137-2"/>
    </source>
</evidence>
<dbReference type="Pfam" id="PF05199">
    <property type="entry name" value="GMC_oxred_C"/>
    <property type="match status" value="1"/>
</dbReference>
<organism evidence="8 9">
    <name type="scientific">Niallia endozanthoxylica</name>
    <dbReference type="NCBI Taxonomy" id="2036016"/>
    <lineage>
        <taxon>Bacteria</taxon>
        <taxon>Bacillati</taxon>
        <taxon>Bacillota</taxon>
        <taxon>Bacilli</taxon>
        <taxon>Bacillales</taxon>
        <taxon>Bacillaceae</taxon>
        <taxon>Niallia</taxon>
    </lineage>
</organism>
<comment type="caution">
    <text evidence="8">The sequence shown here is derived from an EMBL/GenBank/DDBJ whole genome shotgun (WGS) entry which is preliminary data.</text>
</comment>
<dbReference type="Gene3D" id="3.30.410.40">
    <property type="match status" value="1"/>
</dbReference>
<comment type="cofactor">
    <cofactor evidence="1 5">
        <name>FAD</name>
        <dbReference type="ChEBI" id="CHEBI:57692"/>
    </cofactor>
</comment>
<accession>A0A5J5GX15</accession>
<dbReference type="SUPFAM" id="SSF51905">
    <property type="entry name" value="FAD/NAD(P)-binding domain"/>
    <property type="match status" value="1"/>
</dbReference>
<dbReference type="PANTHER" id="PTHR11552">
    <property type="entry name" value="GLUCOSE-METHANOL-CHOLINE GMC OXIDOREDUCTASE"/>
    <property type="match status" value="1"/>
</dbReference>
<dbReference type="OrthoDB" id="9785276at2"/>
<dbReference type="SUPFAM" id="SSF54373">
    <property type="entry name" value="FAD-linked reductases, C-terminal domain"/>
    <property type="match status" value="1"/>
</dbReference>
<name>A0A5J5GX15_9BACI</name>
<keyword evidence="3" id="KW-0285">Flavoprotein</keyword>
<dbReference type="GO" id="GO:0050660">
    <property type="term" value="F:flavin adenine dinucleotide binding"/>
    <property type="evidence" value="ECO:0007669"/>
    <property type="project" value="InterPro"/>
</dbReference>
<dbReference type="PANTHER" id="PTHR11552:SF147">
    <property type="entry name" value="CHOLINE DEHYDROGENASE, MITOCHONDRIAL"/>
    <property type="match status" value="1"/>
</dbReference>
<dbReference type="InterPro" id="IPR036188">
    <property type="entry name" value="FAD/NAD-bd_sf"/>
</dbReference>
<evidence type="ECO:0000256" key="4">
    <source>
        <dbReference type="ARBA" id="ARBA00022827"/>
    </source>
</evidence>
<gene>
    <name evidence="8" type="ORF">F4V44_25135</name>
</gene>